<dbReference type="RefSeq" id="WP_171227007.1">
    <property type="nucleotide sequence ID" value="NZ_CP053085.1"/>
</dbReference>
<dbReference type="Proteomes" id="UP000500938">
    <property type="component" value="Chromosome"/>
</dbReference>
<sequence length="544" mass="59145">MTSLNARVRRRALRALALVGAFGAVAFSAACVFYRTEVRAVERPTADAPTFIKSPLKAHLKDGSIVVFRNGATVTRESLTGEGRRYTLQNTTSRVYDRVPMDSVVGVETFENKVNAAPTVAASIAGAALGAVAAAVLAVAIFGSCPTVYADTGATGELQAEGFSYSIAPLMEQRDVDPLRVRADSTGRVRLELRNEALETHYINHIELLAVRHATGARIVPDQSGRPVLVSGFADIDSATDRAGRDVRSTLQSRDGSLYATDPRIMRDARLGDLDDWIDVHVGELPAGDSVAVVLRLRNSLLNTVLLYNGMLGGRDAADWLHEGLGHFGTTAEMALWNRRTMGLRATVDGVSRTDVVHGATARLGDVGPIAFRDVALVLPRSAVNARTARIRLAFVADNWRIDEVRVAGTVSRPAVTTLAVERVVVPTPAVGTAPVLDTAAVSAIAAADTRYLETRPSQRMVLEFARDHRSAREASPSADSTTTYMIAWQGWYREWIRGDWLANPTRTEPFKPGDAAVLTALRRWSERKDSFEREFYASRIPVR</sequence>
<evidence type="ECO:0000313" key="2">
    <source>
        <dbReference type="Proteomes" id="UP000500938"/>
    </source>
</evidence>
<protein>
    <submittedName>
        <fullName evidence="1">Uncharacterized protein</fullName>
    </submittedName>
</protein>
<evidence type="ECO:0000313" key="1">
    <source>
        <dbReference type="EMBL" id="QJR37572.1"/>
    </source>
</evidence>
<gene>
    <name evidence="1" type="ORF">HKW67_19645</name>
</gene>
<keyword evidence="2" id="KW-1185">Reference proteome</keyword>
<dbReference type="KEGG" id="ggr:HKW67_19645"/>
<accession>A0A6M4IXE1</accession>
<reference evidence="1 2" key="1">
    <citation type="submission" date="2020-05" db="EMBL/GenBank/DDBJ databases">
        <title>Complete genome sequence of Gemmatimonas greenlandica TET16.</title>
        <authorList>
            <person name="Zeng Y."/>
        </authorList>
    </citation>
    <scope>NUCLEOTIDE SEQUENCE [LARGE SCALE GENOMIC DNA]</scope>
    <source>
        <strain evidence="1 2">TET16</strain>
    </source>
</reference>
<dbReference type="PROSITE" id="PS51257">
    <property type="entry name" value="PROKAR_LIPOPROTEIN"/>
    <property type="match status" value="1"/>
</dbReference>
<dbReference type="AlphaFoldDB" id="A0A6M4IXE1"/>
<proteinExistence type="predicted"/>
<name>A0A6M4IXE1_9BACT</name>
<organism evidence="1 2">
    <name type="scientific">Gemmatimonas groenlandica</name>
    <dbReference type="NCBI Taxonomy" id="2732249"/>
    <lineage>
        <taxon>Bacteria</taxon>
        <taxon>Pseudomonadati</taxon>
        <taxon>Gemmatimonadota</taxon>
        <taxon>Gemmatimonadia</taxon>
        <taxon>Gemmatimonadales</taxon>
        <taxon>Gemmatimonadaceae</taxon>
        <taxon>Gemmatimonas</taxon>
    </lineage>
</organism>
<dbReference type="EMBL" id="CP053085">
    <property type="protein sequence ID" value="QJR37572.1"/>
    <property type="molecule type" value="Genomic_DNA"/>
</dbReference>